<keyword evidence="1" id="KW-1133">Transmembrane helix</keyword>
<dbReference type="InterPro" id="IPR029058">
    <property type="entry name" value="AB_hydrolase_fold"/>
</dbReference>
<evidence type="ECO:0000313" key="2">
    <source>
        <dbReference type="EMBL" id="TFY74065.1"/>
    </source>
</evidence>
<reference evidence="2 3" key="1">
    <citation type="submission" date="2019-02" db="EMBL/GenBank/DDBJ databases">
        <title>Genome sequencing of the rare red list fungi Hericium alpestre (H. flagellum).</title>
        <authorList>
            <person name="Buettner E."/>
            <person name="Kellner H."/>
        </authorList>
    </citation>
    <scope>NUCLEOTIDE SEQUENCE [LARGE SCALE GENOMIC DNA]</scope>
    <source>
        <strain evidence="2 3">DSM 108284</strain>
    </source>
</reference>
<evidence type="ECO:0000256" key="1">
    <source>
        <dbReference type="SAM" id="Phobius"/>
    </source>
</evidence>
<dbReference type="EMBL" id="SFCI01002327">
    <property type="protein sequence ID" value="TFY74065.1"/>
    <property type="molecule type" value="Genomic_DNA"/>
</dbReference>
<evidence type="ECO:0008006" key="4">
    <source>
        <dbReference type="Google" id="ProtNLM"/>
    </source>
</evidence>
<dbReference type="Gene3D" id="3.40.50.1820">
    <property type="entry name" value="alpha/beta hydrolase"/>
    <property type="match status" value="1"/>
</dbReference>
<accession>A0A4Y9ZH47</accession>
<dbReference type="Proteomes" id="UP000298061">
    <property type="component" value="Unassembled WGS sequence"/>
</dbReference>
<organism evidence="2 3">
    <name type="scientific">Hericium alpestre</name>
    <dbReference type="NCBI Taxonomy" id="135208"/>
    <lineage>
        <taxon>Eukaryota</taxon>
        <taxon>Fungi</taxon>
        <taxon>Dikarya</taxon>
        <taxon>Basidiomycota</taxon>
        <taxon>Agaricomycotina</taxon>
        <taxon>Agaricomycetes</taxon>
        <taxon>Russulales</taxon>
        <taxon>Hericiaceae</taxon>
        <taxon>Hericium</taxon>
    </lineage>
</organism>
<feature type="transmembrane region" description="Helical" evidence="1">
    <location>
        <begin position="22"/>
        <end position="44"/>
    </location>
</feature>
<proteinExistence type="predicted"/>
<gene>
    <name evidence="2" type="ORF">EWM64_g9947</name>
</gene>
<name>A0A4Y9ZH47_9AGAM</name>
<keyword evidence="1" id="KW-0812">Transmembrane</keyword>
<evidence type="ECO:0000313" key="3">
    <source>
        <dbReference type="Proteomes" id="UP000298061"/>
    </source>
</evidence>
<keyword evidence="1" id="KW-0472">Membrane</keyword>
<dbReference type="AlphaFoldDB" id="A0A4Y9ZH47"/>
<keyword evidence="3" id="KW-1185">Reference proteome</keyword>
<dbReference type="OrthoDB" id="5311491at2759"/>
<comment type="caution">
    <text evidence="2">The sequence shown here is derived from an EMBL/GenBank/DDBJ whole genome shotgun (WGS) entry which is preliminary data.</text>
</comment>
<sequence length="355" mass="39542">MPTATVNDRGIQFYYEDSGPLIGSYLTVVMVHGIAFNAAIYQLMFSAAEAHGLRIVAINRRDYPGSTPMSDDDITANGSPDNESWTEFFRQRAFEIGEFLAWFAQTQDIPKFSESETGKAEGGIALVSWSAGIRSTMGLMGFADRLPENTGKALDPYFRAFCLLDCPQSLLGIEAPGLYNPFYDFSLGDERFKTFFAFIDAHYDHADIHSGDVSTLTMQPRSTSPGTLTTMMPEEKGKVITPVTSRSELLITPGPVYYAMIKRMADKSTSDIWPRCKLKVFTCENSVWETVCSPWGLEKLCKEKERDGTLGKAFEMDWIPEGNHFDTALRYMPSVIDIIVIELIKDHDSGPACDG</sequence>
<dbReference type="SUPFAM" id="SSF53474">
    <property type="entry name" value="alpha/beta-Hydrolases"/>
    <property type="match status" value="1"/>
</dbReference>
<protein>
    <recommendedName>
        <fullName evidence="4">AB hydrolase-1 domain-containing protein</fullName>
    </recommendedName>
</protein>